<comment type="caution">
    <text evidence="4">The sequence shown here is derived from an EMBL/GenBank/DDBJ whole genome shotgun (WGS) entry which is preliminary data.</text>
</comment>
<dbReference type="VEuPathDB" id="FungiDB:PV10_00319"/>
<feature type="region of interest" description="Disordered" evidence="3">
    <location>
        <begin position="149"/>
        <end position="168"/>
    </location>
</feature>
<dbReference type="Pfam" id="PF01237">
    <property type="entry name" value="Oxysterol_BP"/>
    <property type="match status" value="1"/>
</dbReference>
<dbReference type="Gene3D" id="3.30.70.3490">
    <property type="match status" value="1"/>
</dbReference>
<comment type="similarity">
    <text evidence="1 2">Belongs to the OSBP family.</text>
</comment>
<dbReference type="InterPro" id="IPR037239">
    <property type="entry name" value="OSBP_sf"/>
</dbReference>
<sequence>MTSTSNTPFATPATSLPNSRPGTPTLSTPATTTVADNQLQDDSSKLKTFIGLLRKFIGVADIANVRFSLPAQLMEPIPNLEYWHYLDRPETFASIGTSDSDVGRMLEVLRFWFTKDLKYVKGRPCKPYNSTLGEFFRCNWEISDIAPSISQPSKAPPQPQADPLAPSANSNSNPITVSFLTEQTSHHPPVSAYWYDCPERGVSAKGYDQISAKFTGTSVRVTPGAYNRGIFITLKNRDDEEYQLSHPAAALGGILRGSLYISVADTCTIVCPKTRLKTILTYVEESWFGKAQNRVHGVMFRYDPADDKYIRVKDVPEKDILVKIEGCWQEQITYTIPKSDAVKATSDLEPTTDKQLLIDLQPLMPVPKIVPPPDEQLSNESREFWKEVTAAIQEKRYGDATRIKQELEQAQRDKVAKRTELKVEFQPRFFTAVTEQSGKPDLSDEGKEAIRGLQKQSFHLEEKPEFDVDI</sequence>
<organism evidence="4 5">
    <name type="scientific">Exophiala mesophila</name>
    <name type="common">Black yeast-like fungus</name>
    <dbReference type="NCBI Taxonomy" id="212818"/>
    <lineage>
        <taxon>Eukaryota</taxon>
        <taxon>Fungi</taxon>
        <taxon>Dikarya</taxon>
        <taxon>Ascomycota</taxon>
        <taxon>Pezizomycotina</taxon>
        <taxon>Eurotiomycetes</taxon>
        <taxon>Chaetothyriomycetidae</taxon>
        <taxon>Chaetothyriales</taxon>
        <taxon>Herpotrichiellaceae</taxon>
        <taxon>Exophiala</taxon>
    </lineage>
</organism>
<protein>
    <recommendedName>
        <fullName evidence="6">Oxysterol-binding protein-like protein 1</fullName>
    </recommendedName>
</protein>
<dbReference type="PANTHER" id="PTHR10972">
    <property type="entry name" value="OXYSTEROL-BINDING PROTEIN-RELATED"/>
    <property type="match status" value="1"/>
</dbReference>
<dbReference type="Gene3D" id="2.40.160.120">
    <property type="match status" value="1"/>
</dbReference>
<dbReference type="InterPro" id="IPR000648">
    <property type="entry name" value="Oxysterol-bd"/>
</dbReference>
<dbReference type="Proteomes" id="UP000288859">
    <property type="component" value="Unassembled WGS sequence"/>
</dbReference>
<dbReference type="PANTHER" id="PTHR10972:SF212">
    <property type="entry name" value="OXYSTEROL-BINDING PROTEIN-LIKE PROTEIN 1"/>
    <property type="match status" value="1"/>
</dbReference>
<feature type="compositionally biased region" description="Basic and acidic residues" evidence="3">
    <location>
        <begin position="441"/>
        <end position="450"/>
    </location>
</feature>
<feature type="region of interest" description="Disordered" evidence="3">
    <location>
        <begin position="1"/>
        <end position="28"/>
    </location>
</feature>
<dbReference type="AlphaFoldDB" id="A0A438NID8"/>
<name>A0A438NID8_EXOME</name>
<dbReference type="GO" id="GO:0016020">
    <property type="term" value="C:membrane"/>
    <property type="evidence" value="ECO:0007669"/>
    <property type="project" value="TreeGrafter"/>
</dbReference>
<evidence type="ECO:0008006" key="6">
    <source>
        <dbReference type="Google" id="ProtNLM"/>
    </source>
</evidence>
<dbReference type="EMBL" id="NAJM01000002">
    <property type="protein sequence ID" value="RVX75488.1"/>
    <property type="molecule type" value="Genomic_DNA"/>
</dbReference>
<dbReference type="SUPFAM" id="SSF144000">
    <property type="entry name" value="Oxysterol-binding protein-like"/>
    <property type="match status" value="1"/>
</dbReference>
<evidence type="ECO:0000256" key="1">
    <source>
        <dbReference type="ARBA" id="ARBA00008842"/>
    </source>
</evidence>
<evidence type="ECO:0000256" key="2">
    <source>
        <dbReference type="RuleBase" id="RU003844"/>
    </source>
</evidence>
<dbReference type="OrthoDB" id="48057at2759"/>
<evidence type="ECO:0000256" key="3">
    <source>
        <dbReference type="SAM" id="MobiDB-lite"/>
    </source>
</evidence>
<evidence type="ECO:0000313" key="5">
    <source>
        <dbReference type="Proteomes" id="UP000288859"/>
    </source>
</evidence>
<dbReference type="PROSITE" id="PS01013">
    <property type="entry name" value="OSBP"/>
    <property type="match status" value="1"/>
</dbReference>
<proteinExistence type="inferred from homology"/>
<dbReference type="FunFam" id="2.40.160.120:FF:000016">
    <property type="entry name" value="Oxysterol binding protein (Orp8), putative"/>
    <property type="match status" value="1"/>
</dbReference>
<feature type="compositionally biased region" description="Basic and acidic residues" evidence="3">
    <location>
        <begin position="458"/>
        <end position="470"/>
    </location>
</feature>
<dbReference type="GO" id="GO:0032934">
    <property type="term" value="F:sterol binding"/>
    <property type="evidence" value="ECO:0007669"/>
    <property type="project" value="TreeGrafter"/>
</dbReference>
<reference evidence="4 5" key="1">
    <citation type="submission" date="2017-03" db="EMBL/GenBank/DDBJ databases">
        <title>Genomes of endolithic fungi from Antarctica.</title>
        <authorList>
            <person name="Coleine C."/>
            <person name="Masonjones S."/>
            <person name="Stajich J.E."/>
        </authorList>
    </citation>
    <scope>NUCLEOTIDE SEQUENCE [LARGE SCALE GENOMIC DNA]</scope>
    <source>
        <strain evidence="4 5">CCFEE 6314</strain>
    </source>
</reference>
<evidence type="ECO:0000313" key="4">
    <source>
        <dbReference type="EMBL" id="RVX75488.1"/>
    </source>
</evidence>
<dbReference type="GO" id="GO:0005829">
    <property type="term" value="C:cytosol"/>
    <property type="evidence" value="ECO:0007669"/>
    <property type="project" value="TreeGrafter"/>
</dbReference>
<gene>
    <name evidence="4" type="ORF">B0A52_00841</name>
</gene>
<accession>A0A438NID8</accession>
<feature type="region of interest" description="Disordered" evidence="3">
    <location>
        <begin position="434"/>
        <end position="470"/>
    </location>
</feature>
<feature type="compositionally biased region" description="Polar residues" evidence="3">
    <location>
        <begin position="1"/>
        <end position="20"/>
    </location>
</feature>
<dbReference type="InterPro" id="IPR018494">
    <property type="entry name" value="Oxysterol-bd_CS"/>
</dbReference>